<dbReference type="GO" id="GO:0005886">
    <property type="term" value="C:plasma membrane"/>
    <property type="evidence" value="ECO:0007669"/>
    <property type="project" value="UniProtKB-SubCell"/>
</dbReference>
<name>A0A0M2P3K5_STACC</name>
<dbReference type="PROSITE" id="PS51779">
    <property type="entry name" value="POTRA"/>
    <property type="match status" value="1"/>
</dbReference>
<evidence type="ECO:0000256" key="3">
    <source>
        <dbReference type="ARBA" id="ARBA00022618"/>
    </source>
</evidence>
<evidence type="ECO:0000313" key="12">
    <source>
        <dbReference type="Proteomes" id="UP000034455"/>
    </source>
</evidence>
<organism evidence="11 12">
    <name type="scientific">Staphylococcus cohnii subsp. cohnii</name>
    <dbReference type="NCBI Taxonomy" id="74704"/>
    <lineage>
        <taxon>Bacteria</taxon>
        <taxon>Bacillati</taxon>
        <taxon>Bacillota</taxon>
        <taxon>Bacilli</taxon>
        <taxon>Bacillales</taxon>
        <taxon>Staphylococcaceae</taxon>
        <taxon>Staphylococcus</taxon>
        <taxon>Staphylococcus cohnii species complex</taxon>
    </lineage>
</organism>
<proteinExistence type="inferred from homology"/>
<comment type="similarity">
    <text evidence="8">Belongs to the FtsQ/DivIB family. DivIB subfamily.</text>
</comment>
<dbReference type="Gene3D" id="3.40.50.10960">
    <property type="match status" value="1"/>
</dbReference>
<dbReference type="GO" id="GO:0032153">
    <property type="term" value="C:cell division site"/>
    <property type="evidence" value="ECO:0007669"/>
    <property type="project" value="UniProtKB-UniRule"/>
</dbReference>
<dbReference type="Proteomes" id="UP000034455">
    <property type="component" value="Unassembled WGS sequence"/>
</dbReference>
<dbReference type="Gene3D" id="3.10.20.310">
    <property type="entry name" value="membrane protein fhac"/>
    <property type="match status" value="1"/>
</dbReference>
<keyword evidence="3 8" id="KW-0132">Cell division</keyword>
<evidence type="ECO:0000256" key="6">
    <source>
        <dbReference type="ARBA" id="ARBA00023136"/>
    </source>
</evidence>
<protein>
    <recommendedName>
        <fullName evidence="8">Cell division protein DivIB</fullName>
    </recommendedName>
</protein>
<keyword evidence="2 8" id="KW-1003">Cell membrane</keyword>
<dbReference type="PANTHER" id="PTHR37820">
    <property type="entry name" value="CELL DIVISION PROTEIN DIVIB"/>
    <property type="match status" value="1"/>
</dbReference>
<evidence type="ECO:0000256" key="4">
    <source>
        <dbReference type="ARBA" id="ARBA00022692"/>
    </source>
</evidence>
<feature type="region of interest" description="Disordered" evidence="9">
    <location>
        <begin position="253"/>
        <end position="296"/>
    </location>
</feature>
<dbReference type="AlphaFoldDB" id="A0A0M2P3K5"/>
<evidence type="ECO:0000256" key="8">
    <source>
        <dbReference type="HAMAP-Rule" id="MF_00912"/>
    </source>
</evidence>
<keyword evidence="6 8" id="KW-0472">Membrane</keyword>
<evidence type="ECO:0000256" key="1">
    <source>
        <dbReference type="ARBA" id="ARBA00004370"/>
    </source>
</evidence>
<sequence>MSDKVSEFDSEYLKEKRAKRRKKQKQIQYTIFGILLFIILLILIYMFTPLSKINSVTIEGNDNVSKTSIKKAIDVKDDSRMYTYSTSTAVNNLKENKLIKHAEVTKVLPNKLKVKVTESQIVGLVKKKDDYVPILEDGTELENYEDSNVTDDGPVLEGFKKEKKEKMIQELSKMPAKVRGMIAEVQYDPQENLQNQIKLFTTDEIQIVGNINTIGNKMKYYPQMSQSLERDESGSLKKSGYIDLSVGASFIPYSGGSTTKSTSDQNVDKGNTQEDKAKDELQSALNKINKESDKNN</sequence>
<keyword evidence="5 8" id="KW-1133">Transmembrane helix</keyword>
<comment type="caution">
    <text evidence="11">The sequence shown here is derived from an EMBL/GenBank/DDBJ whole genome shotgun (WGS) entry which is preliminary data.</text>
</comment>
<comment type="function">
    <text evidence="8">Cell division protein that may be involved in stabilizing or promoting the assembly of the division complex.</text>
</comment>
<evidence type="ECO:0000256" key="2">
    <source>
        <dbReference type="ARBA" id="ARBA00022475"/>
    </source>
</evidence>
<dbReference type="EMBL" id="LAKJ01000008">
    <property type="protein sequence ID" value="KKI64518.1"/>
    <property type="molecule type" value="Genomic_DNA"/>
</dbReference>
<evidence type="ECO:0000313" key="11">
    <source>
        <dbReference type="EMBL" id="KKI64518.1"/>
    </source>
</evidence>
<dbReference type="Pfam" id="PF08478">
    <property type="entry name" value="POTRA_1"/>
    <property type="match status" value="1"/>
</dbReference>
<evidence type="ECO:0000256" key="7">
    <source>
        <dbReference type="ARBA" id="ARBA00023306"/>
    </source>
</evidence>
<accession>A0A0M2P3K5</accession>
<dbReference type="InterPro" id="IPR050487">
    <property type="entry name" value="FtsQ_DivIB"/>
</dbReference>
<evidence type="ECO:0000256" key="5">
    <source>
        <dbReference type="ARBA" id="ARBA00022989"/>
    </source>
</evidence>
<gene>
    <name evidence="8" type="primary">divIB</name>
    <name evidence="11" type="ORF">UF66_2470</name>
</gene>
<dbReference type="HAMAP" id="MF_00912">
    <property type="entry name" value="DivIB"/>
    <property type="match status" value="1"/>
</dbReference>
<evidence type="ECO:0000259" key="10">
    <source>
        <dbReference type="PROSITE" id="PS51779"/>
    </source>
</evidence>
<dbReference type="InterPro" id="IPR034746">
    <property type="entry name" value="POTRA"/>
</dbReference>
<dbReference type="InterPro" id="IPR026580">
    <property type="entry name" value="DivIB"/>
</dbReference>
<dbReference type="InterPro" id="IPR013685">
    <property type="entry name" value="POTRA_FtsQ_type"/>
</dbReference>
<keyword evidence="4 8" id="KW-0812">Transmembrane</keyword>
<feature type="compositionally biased region" description="Polar residues" evidence="9">
    <location>
        <begin position="255"/>
        <end position="270"/>
    </location>
</feature>
<feature type="transmembrane region" description="Helical" evidence="8">
    <location>
        <begin position="27"/>
        <end position="47"/>
    </location>
</feature>
<dbReference type="RefSeq" id="WP_019469313.1">
    <property type="nucleotide sequence ID" value="NZ_LAKJ01000008.1"/>
</dbReference>
<feature type="domain" description="POTRA" evidence="10">
    <location>
        <begin position="51"/>
        <end position="119"/>
    </location>
</feature>
<feature type="compositionally biased region" description="Basic and acidic residues" evidence="9">
    <location>
        <begin position="271"/>
        <end position="281"/>
    </location>
</feature>
<evidence type="ECO:0000256" key="9">
    <source>
        <dbReference type="SAM" id="MobiDB-lite"/>
    </source>
</evidence>
<dbReference type="PANTHER" id="PTHR37820:SF1">
    <property type="entry name" value="CELL DIVISION PROTEIN FTSQ"/>
    <property type="match status" value="1"/>
</dbReference>
<reference evidence="11 12" key="1">
    <citation type="submission" date="2015-03" db="EMBL/GenBank/DDBJ databases">
        <title>Genome Assembly of Staphylococcus cohnii subsp. cohnii strain G22B2.</title>
        <authorList>
            <person name="Nair G."/>
            <person name="Kaur G."/>
            <person name="Khatri I."/>
            <person name="Singh N.K."/>
            <person name="Sathyabama S."/>
            <person name="Maurya S.K."/>
            <person name="Subramanian S."/>
            <person name="Agrewala J.N."/>
            <person name="Mayilraj S."/>
        </authorList>
    </citation>
    <scope>NUCLEOTIDE SEQUENCE [LARGE SCALE GENOMIC DNA]</scope>
    <source>
        <strain evidence="11 12">G22B2</strain>
    </source>
</reference>
<dbReference type="GO" id="GO:0043093">
    <property type="term" value="P:FtsZ-dependent cytokinesis"/>
    <property type="evidence" value="ECO:0007669"/>
    <property type="project" value="UniProtKB-UniRule"/>
</dbReference>
<comment type="subcellular location">
    <subcellularLocation>
        <location evidence="8">Cell membrane</location>
        <topology evidence="8">Single-pass type II membrane protein</topology>
    </subcellularLocation>
    <subcellularLocation>
        <location evidence="1">Membrane</location>
    </subcellularLocation>
    <text evidence="8">Localizes to the division septum.</text>
</comment>
<dbReference type="PATRIC" id="fig|74704.6.peg.2570"/>
<keyword evidence="7 8" id="KW-0131">Cell cycle</keyword>